<evidence type="ECO:0000256" key="1">
    <source>
        <dbReference type="SAM" id="SignalP"/>
    </source>
</evidence>
<organism evidence="2 3">
    <name type="scientific">Cylindrobasidium torrendii FP15055 ss-10</name>
    <dbReference type="NCBI Taxonomy" id="1314674"/>
    <lineage>
        <taxon>Eukaryota</taxon>
        <taxon>Fungi</taxon>
        <taxon>Dikarya</taxon>
        <taxon>Basidiomycota</taxon>
        <taxon>Agaricomycotina</taxon>
        <taxon>Agaricomycetes</taxon>
        <taxon>Agaricomycetidae</taxon>
        <taxon>Agaricales</taxon>
        <taxon>Marasmiineae</taxon>
        <taxon>Physalacriaceae</taxon>
        <taxon>Cylindrobasidium</taxon>
    </lineage>
</organism>
<dbReference type="Gene3D" id="2.170.15.10">
    <property type="entry name" value="Proaerolysin, chain A, domain 3"/>
    <property type="match status" value="1"/>
</dbReference>
<dbReference type="EMBL" id="KN880438">
    <property type="protein sequence ID" value="KIY73116.1"/>
    <property type="molecule type" value="Genomic_DNA"/>
</dbReference>
<name>A0A0D7BU17_9AGAR</name>
<keyword evidence="1" id="KW-0732">Signal</keyword>
<gene>
    <name evidence="2" type="ORF">CYLTODRAFT_449321</name>
</gene>
<protein>
    <submittedName>
        <fullName evidence="2">Uncharacterized protein</fullName>
    </submittedName>
</protein>
<reference evidence="2 3" key="1">
    <citation type="journal article" date="2015" name="Fungal Genet. Biol.">
        <title>Evolution of novel wood decay mechanisms in Agaricales revealed by the genome sequences of Fistulina hepatica and Cylindrobasidium torrendii.</title>
        <authorList>
            <person name="Floudas D."/>
            <person name="Held B.W."/>
            <person name="Riley R."/>
            <person name="Nagy L.G."/>
            <person name="Koehler G."/>
            <person name="Ransdell A.S."/>
            <person name="Younus H."/>
            <person name="Chow J."/>
            <person name="Chiniquy J."/>
            <person name="Lipzen A."/>
            <person name="Tritt A."/>
            <person name="Sun H."/>
            <person name="Haridas S."/>
            <person name="LaButti K."/>
            <person name="Ohm R.A."/>
            <person name="Kues U."/>
            <person name="Blanchette R.A."/>
            <person name="Grigoriev I.V."/>
            <person name="Minto R.E."/>
            <person name="Hibbett D.S."/>
        </authorList>
    </citation>
    <scope>NUCLEOTIDE SEQUENCE [LARGE SCALE GENOMIC DNA]</scope>
    <source>
        <strain evidence="2 3">FP15055 ss-10</strain>
    </source>
</reference>
<feature type="signal peptide" evidence="1">
    <location>
        <begin position="1"/>
        <end position="15"/>
    </location>
</feature>
<sequence length="307" mass="32487">MFALSLLFIAAVASALPFDQLTKILPRDVAHIGLDEDAGEYVAYNINGEVTGRYPVTTSVQSITKRAATCGDLSADEAQKMPGWATLNNYANDNWGTGSRNIVTNPTEYLDSPAQVCVSDEVVELDFSGDPVCQTHTTSTEGKLVGTSGTVAIGVTQGFTTSTSYTVSQASTLGLSTTLSVAVKIPAVADVTGSYTISTSVTNTLSSAFSVAYNDASTVQLTMTAPEGKTCTATAETKTCNLDAKGTIRYLATGWVWFNYNSRTNGHFKWAANIDSILTNQDDRSTFAEFSGAMVADTHTAYEGTCV</sequence>
<feature type="chain" id="PRO_5012587972" evidence="1">
    <location>
        <begin position="16"/>
        <end position="307"/>
    </location>
</feature>
<accession>A0A0D7BU17</accession>
<dbReference type="OrthoDB" id="3010635at2759"/>
<proteinExistence type="predicted"/>
<evidence type="ECO:0000313" key="2">
    <source>
        <dbReference type="EMBL" id="KIY73116.1"/>
    </source>
</evidence>
<evidence type="ECO:0000313" key="3">
    <source>
        <dbReference type="Proteomes" id="UP000054007"/>
    </source>
</evidence>
<dbReference type="Proteomes" id="UP000054007">
    <property type="component" value="Unassembled WGS sequence"/>
</dbReference>
<dbReference type="AlphaFoldDB" id="A0A0D7BU17"/>
<keyword evidence="3" id="KW-1185">Reference proteome</keyword>